<dbReference type="OrthoDB" id="10561523at2759"/>
<dbReference type="GO" id="GO:0010333">
    <property type="term" value="F:terpene synthase activity"/>
    <property type="evidence" value="ECO:0007669"/>
    <property type="project" value="InterPro"/>
</dbReference>
<dbReference type="SUPFAM" id="SSF48576">
    <property type="entry name" value="Terpenoid synthases"/>
    <property type="match status" value="1"/>
</dbReference>
<comment type="caution">
    <text evidence="2">The sequence shown here is derived from an EMBL/GenBank/DDBJ whole genome shotgun (WGS) entry which is preliminary data.</text>
</comment>
<evidence type="ECO:0000313" key="3">
    <source>
        <dbReference type="Proteomes" id="UP000634136"/>
    </source>
</evidence>
<name>A0A834TKR9_9FABA</name>
<dbReference type="GO" id="GO:0000287">
    <property type="term" value="F:magnesium ion binding"/>
    <property type="evidence" value="ECO:0007669"/>
    <property type="project" value="InterPro"/>
</dbReference>
<dbReference type="InterPro" id="IPR005630">
    <property type="entry name" value="Terpene_synthase_metal-bd"/>
</dbReference>
<keyword evidence="3" id="KW-1185">Reference proteome</keyword>
<dbReference type="InterPro" id="IPR008949">
    <property type="entry name" value="Isoprenoid_synthase_dom_sf"/>
</dbReference>
<protein>
    <submittedName>
        <fullName evidence="2">Putative terpene synthase 2</fullName>
    </submittedName>
</protein>
<proteinExistence type="predicted"/>
<organism evidence="2 3">
    <name type="scientific">Senna tora</name>
    <dbReference type="NCBI Taxonomy" id="362788"/>
    <lineage>
        <taxon>Eukaryota</taxon>
        <taxon>Viridiplantae</taxon>
        <taxon>Streptophyta</taxon>
        <taxon>Embryophyta</taxon>
        <taxon>Tracheophyta</taxon>
        <taxon>Spermatophyta</taxon>
        <taxon>Magnoliopsida</taxon>
        <taxon>eudicotyledons</taxon>
        <taxon>Gunneridae</taxon>
        <taxon>Pentapetalae</taxon>
        <taxon>rosids</taxon>
        <taxon>fabids</taxon>
        <taxon>Fabales</taxon>
        <taxon>Fabaceae</taxon>
        <taxon>Caesalpinioideae</taxon>
        <taxon>Cassia clade</taxon>
        <taxon>Senna</taxon>
    </lineage>
</organism>
<sequence>MAEAYLVEAKWCNEGHIPTYEEYIENGVIIRMIHNVV</sequence>
<gene>
    <name evidence="2" type="ORF">G2W53_022182</name>
</gene>
<feature type="domain" description="Terpene synthase metal-binding" evidence="1">
    <location>
        <begin position="2"/>
        <end position="30"/>
    </location>
</feature>
<dbReference type="EMBL" id="JAAIUW010000007">
    <property type="protein sequence ID" value="KAF7824038.1"/>
    <property type="molecule type" value="Genomic_DNA"/>
</dbReference>
<evidence type="ECO:0000259" key="1">
    <source>
        <dbReference type="Pfam" id="PF03936"/>
    </source>
</evidence>
<dbReference type="Pfam" id="PF03936">
    <property type="entry name" value="Terpene_synth_C"/>
    <property type="match status" value="1"/>
</dbReference>
<dbReference type="AlphaFoldDB" id="A0A834TKR9"/>
<evidence type="ECO:0000313" key="2">
    <source>
        <dbReference type="EMBL" id="KAF7824038.1"/>
    </source>
</evidence>
<dbReference type="Proteomes" id="UP000634136">
    <property type="component" value="Unassembled WGS sequence"/>
</dbReference>
<accession>A0A834TKR9</accession>
<reference evidence="2" key="1">
    <citation type="submission" date="2020-09" db="EMBL/GenBank/DDBJ databases">
        <title>Genome-Enabled Discovery of Anthraquinone Biosynthesis in Senna tora.</title>
        <authorList>
            <person name="Kang S.-H."/>
            <person name="Pandey R.P."/>
            <person name="Lee C.-M."/>
            <person name="Sim J.-S."/>
            <person name="Jeong J.-T."/>
            <person name="Choi B.-S."/>
            <person name="Jung M."/>
            <person name="Ginzburg D."/>
            <person name="Zhao K."/>
            <person name="Won S.Y."/>
            <person name="Oh T.-J."/>
            <person name="Yu Y."/>
            <person name="Kim N.-H."/>
            <person name="Lee O.R."/>
            <person name="Lee T.-H."/>
            <person name="Bashyal P."/>
            <person name="Kim T.-S."/>
            <person name="Lee W.-H."/>
            <person name="Kawkins C."/>
            <person name="Kim C.-K."/>
            <person name="Kim J.S."/>
            <person name="Ahn B.O."/>
            <person name="Rhee S.Y."/>
            <person name="Sohng J.K."/>
        </authorList>
    </citation>
    <scope>NUCLEOTIDE SEQUENCE</scope>
    <source>
        <tissue evidence="2">Leaf</tissue>
    </source>
</reference>
<dbReference type="Gene3D" id="1.10.600.10">
    <property type="entry name" value="Farnesyl Diphosphate Synthase"/>
    <property type="match status" value="1"/>
</dbReference>